<dbReference type="PANTHER" id="PTHR48107">
    <property type="entry name" value="NADPH-DEPENDENT ALDEHYDE REDUCTASE-LIKE PROTEIN, CHLOROPLASTIC-RELATED"/>
    <property type="match status" value="1"/>
</dbReference>
<dbReference type="Gene3D" id="3.40.50.720">
    <property type="entry name" value="NAD(P)-binding Rossmann-like Domain"/>
    <property type="match status" value="1"/>
</dbReference>
<keyword evidence="3" id="KW-0560">Oxidoreductase</keyword>
<evidence type="ECO:0000256" key="3">
    <source>
        <dbReference type="ARBA" id="ARBA00023002"/>
    </source>
</evidence>
<dbReference type="GO" id="GO:0016614">
    <property type="term" value="F:oxidoreductase activity, acting on CH-OH group of donors"/>
    <property type="evidence" value="ECO:0007669"/>
    <property type="project" value="UniProtKB-ARBA"/>
</dbReference>
<evidence type="ECO:0000256" key="1">
    <source>
        <dbReference type="ARBA" id="ARBA00006484"/>
    </source>
</evidence>
<gene>
    <name evidence="4" type="ORF">FTOL_05633</name>
</gene>
<reference evidence="4" key="1">
    <citation type="submission" date="2018-03" db="EMBL/GenBank/DDBJ databases">
        <authorList>
            <person name="Guldener U."/>
        </authorList>
    </citation>
    <scope>NUCLEOTIDE SEQUENCE</scope>
</reference>
<dbReference type="PROSITE" id="PS00061">
    <property type="entry name" value="ADH_SHORT"/>
    <property type="match status" value="1"/>
</dbReference>
<dbReference type="PANTHER" id="PTHR48107:SF7">
    <property type="entry name" value="RE15974P"/>
    <property type="match status" value="1"/>
</dbReference>
<organism evidence="4 5">
    <name type="scientific">Fusarium torulosum</name>
    <dbReference type="NCBI Taxonomy" id="33205"/>
    <lineage>
        <taxon>Eukaryota</taxon>
        <taxon>Fungi</taxon>
        <taxon>Dikarya</taxon>
        <taxon>Ascomycota</taxon>
        <taxon>Pezizomycotina</taxon>
        <taxon>Sordariomycetes</taxon>
        <taxon>Hypocreomycetidae</taxon>
        <taxon>Hypocreales</taxon>
        <taxon>Nectriaceae</taxon>
        <taxon>Fusarium</taxon>
    </lineage>
</organism>
<dbReference type="CDD" id="cd05233">
    <property type="entry name" value="SDR_c"/>
    <property type="match status" value="1"/>
</dbReference>
<dbReference type="AlphaFoldDB" id="A0AAE8SHS1"/>
<evidence type="ECO:0000313" key="4">
    <source>
        <dbReference type="EMBL" id="SPJ75902.1"/>
    </source>
</evidence>
<dbReference type="Proteomes" id="UP001187734">
    <property type="component" value="Unassembled WGS sequence"/>
</dbReference>
<proteinExistence type="inferred from homology"/>
<dbReference type="InterPro" id="IPR020904">
    <property type="entry name" value="Sc_DH/Rdtase_CS"/>
</dbReference>
<dbReference type="EMBL" id="ONZP01000176">
    <property type="protein sequence ID" value="SPJ75902.1"/>
    <property type="molecule type" value="Genomic_DNA"/>
</dbReference>
<dbReference type="SUPFAM" id="SSF51735">
    <property type="entry name" value="NAD(P)-binding Rossmann-fold domains"/>
    <property type="match status" value="1"/>
</dbReference>
<protein>
    <submittedName>
        <fullName evidence="4">Related to 3-oxoacyl-[acyl-carrier-protein] reductase</fullName>
    </submittedName>
</protein>
<sequence>MPSTRELDLINKVAVISGASRGIGRAIAFNLASRGCSILGTCVSDKGVDALSSSLDTEIDERVYKATSRDRPSTQKIKGIIADVFSSDCAKTIADAVGELFDGKVDIFVNSAGDPMPGVIGEMGTEEIQRSLLGNIQTPVLIVDELVRRKYFQPNSRIIYISSIRSRQPWADQLMYAAGKSAGESLCRTWAQAFGGKDKRYDFMAGTTANAVTAGLTQTDAVMDCGPEAVKSFQDEFFPTQSIPRFGQPDDVADVVGLLCGNDGRWITGSVISASGGGIKIG</sequence>
<keyword evidence="2" id="KW-0521">NADP</keyword>
<name>A0AAE8SHS1_9HYPO</name>
<comment type="similarity">
    <text evidence="1">Belongs to the short-chain dehydrogenases/reductases (SDR) family.</text>
</comment>
<keyword evidence="5" id="KW-1185">Reference proteome</keyword>
<dbReference type="Pfam" id="PF13561">
    <property type="entry name" value="adh_short_C2"/>
    <property type="match status" value="1"/>
</dbReference>
<accession>A0AAE8SHS1</accession>
<dbReference type="PRINTS" id="PR00081">
    <property type="entry name" value="GDHRDH"/>
</dbReference>
<dbReference type="InterPro" id="IPR036291">
    <property type="entry name" value="NAD(P)-bd_dom_sf"/>
</dbReference>
<dbReference type="InterPro" id="IPR002347">
    <property type="entry name" value="SDR_fam"/>
</dbReference>
<comment type="caution">
    <text evidence="4">The sequence shown here is derived from an EMBL/GenBank/DDBJ whole genome shotgun (WGS) entry which is preliminary data.</text>
</comment>
<evidence type="ECO:0000313" key="5">
    <source>
        <dbReference type="Proteomes" id="UP001187734"/>
    </source>
</evidence>
<evidence type="ECO:0000256" key="2">
    <source>
        <dbReference type="ARBA" id="ARBA00022857"/>
    </source>
</evidence>